<dbReference type="AlphaFoldDB" id="A0A518DJ53"/>
<feature type="domain" description="BioF2-like acetyltransferase" evidence="1">
    <location>
        <begin position="178"/>
        <end position="319"/>
    </location>
</feature>
<sequence length="362" mass="40052">MADVIELNDPSRLAEVRMAWNALLPQTLGASFFGSIDWLETYWRSFGAGRRLRVLVVRALGRPIGIVPLCVESRGGRLRRTRVLTYPSDGDGARLGPIGQNQTAALLLAVRHIEQTEQDWDVFEPAGVAEDTTDRGRTRRAMRLAGMAPTRRPHQTRSSVDLTPFSGWGEYLASRPSEQRDRLSRQPARLAEWGRVELVRHRPGPANEGDGDPRWDLYDETTAIDAAGERGASRDRARSDYHAALHGAAARLGMLDLVVLRIDGRPAGYLYNVRYDGRVEGVRWGLAAGLGGANTAEALTAVALRDSLRRGDQRFGLAPDDAMGARSFATHHETTYRLRYDKRGAWLGLGGRYGQQGCRLLS</sequence>
<evidence type="ECO:0000313" key="2">
    <source>
        <dbReference type="EMBL" id="QDU91511.1"/>
    </source>
</evidence>
<reference evidence="2 3" key="1">
    <citation type="submission" date="2019-02" db="EMBL/GenBank/DDBJ databases">
        <title>Deep-cultivation of Planctomycetes and their phenomic and genomic characterization uncovers novel biology.</title>
        <authorList>
            <person name="Wiegand S."/>
            <person name="Jogler M."/>
            <person name="Boedeker C."/>
            <person name="Pinto D."/>
            <person name="Vollmers J."/>
            <person name="Rivas-Marin E."/>
            <person name="Kohn T."/>
            <person name="Peeters S.H."/>
            <person name="Heuer A."/>
            <person name="Rast P."/>
            <person name="Oberbeckmann S."/>
            <person name="Bunk B."/>
            <person name="Jeske O."/>
            <person name="Meyerdierks A."/>
            <person name="Storesund J.E."/>
            <person name="Kallscheuer N."/>
            <person name="Luecker S."/>
            <person name="Lage O.M."/>
            <person name="Pohl T."/>
            <person name="Merkel B.J."/>
            <person name="Hornburger P."/>
            <person name="Mueller R.-W."/>
            <person name="Bruemmer F."/>
            <person name="Labrenz M."/>
            <person name="Spormann A.M."/>
            <person name="Op den Camp H."/>
            <person name="Overmann J."/>
            <person name="Amann R."/>
            <person name="Jetten M.S.M."/>
            <person name="Mascher T."/>
            <person name="Medema M.H."/>
            <person name="Devos D.P."/>
            <person name="Kaster A.-K."/>
            <person name="Ovreas L."/>
            <person name="Rohde M."/>
            <person name="Galperin M.Y."/>
            <person name="Jogler C."/>
        </authorList>
    </citation>
    <scope>NUCLEOTIDE SEQUENCE [LARGE SCALE GENOMIC DNA]</scope>
    <source>
        <strain evidence="2 3">Pla175</strain>
    </source>
</reference>
<dbReference type="EMBL" id="CP036291">
    <property type="protein sequence ID" value="QDU91511.1"/>
    <property type="molecule type" value="Genomic_DNA"/>
</dbReference>
<keyword evidence="3" id="KW-1185">Reference proteome</keyword>
<dbReference type="InterPro" id="IPR038740">
    <property type="entry name" value="BioF2-like_GNAT_dom"/>
</dbReference>
<gene>
    <name evidence="2" type="ORF">Pla175_49400</name>
</gene>
<evidence type="ECO:0000259" key="1">
    <source>
        <dbReference type="Pfam" id="PF13480"/>
    </source>
</evidence>
<dbReference type="RefSeq" id="WP_231954052.1">
    <property type="nucleotide sequence ID" value="NZ_CP036291.1"/>
</dbReference>
<dbReference type="InterPro" id="IPR016181">
    <property type="entry name" value="Acyl_CoA_acyltransferase"/>
</dbReference>
<accession>A0A518DJ53</accession>
<protein>
    <recommendedName>
        <fullName evidence="1">BioF2-like acetyltransferase domain-containing protein</fullName>
    </recommendedName>
</protein>
<organism evidence="2 3">
    <name type="scientific">Pirellulimonas nuda</name>
    <dbReference type="NCBI Taxonomy" id="2528009"/>
    <lineage>
        <taxon>Bacteria</taxon>
        <taxon>Pseudomonadati</taxon>
        <taxon>Planctomycetota</taxon>
        <taxon>Planctomycetia</taxon>
        <taxon>Pirellulales</taxon>
        <taxon>Lacipirellulaceae</taxon>
        <taxon>Pirellulimonas</taxon>
    </lineage>
</organism>
<name>A0A518DJ53_9BACT</name>
<dbReference type="SUPFAM" id="SSF55729">
    <property type="entry name" value="Acyl-CoA N-acyltransferases (Nat)"/>
    <property type="match status" value="1"/>
</dbReference>
<dbReference type="KEGG" id="pnd:Pla175_49400"/>
<evidence type="ECO:0000313" key="3">
    <source>
        <dbReference type="Proteomes" id="UP000317429"/>
    </source>
</evidence>
<proteinExistence type="predicted"/>
<dbReference type="Proteomes" id="UP000317429">
    <property type="component" value="Chromosome"/>
</dbReference>
<dbReference type="Pfam" id="PF13480">
    <property type="entry name" value="Acetyltransf_6"/>
    <property type="match status" value="1"/>
</dbReference>